<sequence>NLRAVDLIRNVYREHGIWGFYKGISASYVGVSETIVHFVLYEQIKAQFQLLQSRRSLDDTSLYNFVSYLTAAACS</sequence>
<keyword evidence="8" id="KW-0496">Mitochondrion</keyword>
<evidence type="ECO:0000256" key="3">
    <source>
        <dbReference type="ARBA" id="ARBA00022448"/>
    </source>
</evidence>
<keyword evidence="4 10" id="KW-0812">Transmembrane</keyword>
<dbReference type="GO" id="GO:0015218">
    <property type="term" value="F:pyrimidine nucleotide transmembrane transporter activity"/>
    <property type="evidence" value="ECO:0007669"/>
    <property type="project" value="InterPro"/>
</dbReference>
<feature type="repeat" description="Solcar" evidence="10">
    <location>
        <begin position="1"/>
        <end position="47"/>
    </location>
</feature>
<proteinExistence type="inferred from homology"/>
<dbReference type="GO" id="GO:0005743">
    <property type="term" value="C:mitochondrial inner membrane"/>
    <property type="evidence" value="ECO:0007669"/>
    <property type="project" value="UniProtKB-SubCell"/>
</dbReference>
<evidence type="ECO:0000256" key="9">
    <source>
        <dbReference type="ARBA" id="ARBA00023136"/>
    </source>
</evidence>
<dbReference type="SUPFAM" id="SSF103506">
    <property type="entry name" value="Mitochondrial carrier"/>
    <property type="match status" value="1"/>
</dbReference>
<name>A0A820KPT2_9BILA</name>
<dbReference type="Gene3D" id="1.50.40.10">
    <property type="entry name" value="Mitochondrial carrier domain"/>
    <property type="match status" value="1"/>
</dbReference>
<dbReference type="EMBL" id="CAJOAY010021146">
    <property type="protein sequence ID" value="CAF4345972.1"/>
    <property type="molecule type" value="Genomic_DNA"/>
</dbReference>
<feature type="non-terminal residue" evidence="12">
    <location>
        <position position="1"/>
    </location>
</feature>
<evidence type="ECO:0000256" key="5">
    <source>
        <dbReference type="ARBA" id="ARBA00022737"/>
    </source>
</evidence>
<dbReference type="PROSITE" id="PS50920">
    <property type="entry name" value="SOLCAR"/>
    <property type="match status" value="1"/>
</dbReference>
<evidence type="ECO:0000256" key="2">
    <source>
        <dbReference type="ARBA" id="ARBA00006375"/>
    </source>
</evidence>
<keyword evidence="3 11" id="KW-0813">Transport</keyword>
<dbReference type="PANTHER" id="PTHR45829">
    <property type="entry name" value="MITOCHONDRIAL CARRIER PROTEIN RIM2"/>
    <property type="match status" value="1"/>
</dbReference>
<evidence type="ECO:0000256" key="7">
    <source>
        <dbReference type="ARBA" id="ARBA00022989"/>
    </source>
</evidence>
<comment type="similarity">
    <text evidence="2 11">Belongs to the mitochondrial carrier (TC 2.A.29) family.</text>
</comment>
<dbReference type="AlphaFoldDB" id="A0A820KPT2"/>
<evidence type="ECO:0000256" key="4">
    <source>
        <dbReference type="ARBA" id="ARBA00022692"/>
    </source>
</evidence>
<dbReference type="GO" id="GO:1990519">
    <property type="term" value="P:pyrimidine nucleotide import into mitochondrion"/>
    <property type="evidence" value="ECO:0007669"/>
    <property type="project" value="TreeGrafter"/>
</dbReference>
<dbReference type="InterPro" id="IPR023395">
    <property type="entry name" value="MCP_dom_sf"/>
</dbReference>
<comment type="subcellular location">
    <subcellularLocation>
        <location evidence="1">Mitochondrion inner membrane</location>
        <topology evidence="1">Multi-pass membrane protein</topology>
    </subcellularLocation>
</comment>
<reference evidence="12" key="1">
    <citation type="submission" date="2021-02" db="EMBL/GenBank/DDBJ databases">
        <authorList>
            <person name="Nowell W R."/>
        </authorList>
    </citation>
    <scope>NUCLEOTIDE SEQUENCE</scope>
</reference>
<dbReference type="PANTHER" id="PTHR45829:SF4">
    <property type="entry name" value="MITOCHONDRIAL CARRIER PROTEIN RIM2"/>
    <property type="match status" value="1"/>
</dbReference>
<organism evidence="12 13">
    <name type="scientific">Adineta steineri</name>
    <dbReference type="NCBI Taxonomy" id="433720"/>
    <lineage>
        <taxon>Eukaryota</taxon>
        <taxon>Metazoa</taxon>
        <taxon>Spiralia</taxon>
        <taxon>Gnathifera</taxon>
        <taxon>Rotifera</taxon>
        <taxon>Eurotatoria</taxon>
        <taxon>Bdelloidea</taxon>
        <taxon>Adinetida</taxon>
        <taxon>Adinetidae</taxon>
        <taxon>Adineta</taxon>
    </lineage>
</organism>
<dbReference type="Pfam" id="PF00153">
    <property type="entry name" value="Mito_carr"/>
    <property type="match status" value="1"/>
</dbReference>
<dbReference type="Proteomes" id="UP000663881">
    <property type="component" value="Unassembled WGS sequence"/>
</dbReference>
<dbReference type="InterPro" id="IPR049562">
    <property type="entry name" value="SLC25A33/36-like"/>
</dbReference>
<evidence type="ECO:0000313" key="13">
    <source>
        <dbReference type="Proteomes" id="UP000663881"/>
    </source>
</evidence>
<keyword evidence="6" id="KW-0999">Mitochondrion inner membrane</keyword>
<evidence type="ECO:0000256" key="10">
    <source>
        <dbReference type="PROSITE-ProRule" id="PRU00282"/>
    </source>
</evidence>
<accession>A0A820KPT2</accession>
<dbReference type="InterPro" id="IPR018108">
    <property type="entry name" value="MCP_transmembrane"/>
</dbReference>
<comment type="caution">
    <text evidence="12">The sequence shown here is derived from an EMBL/GenBank/DDBJ whole genome shotgun (WGS) entry which is preliminary data.</text>
</comment>
<keyword evidence="7" id="KW-1133">Transmembrane helix</keyword>
<evidence type="ECO:0000256" key="1">
    <source>
        <dbReference type="ARBA" id="ARBA00004448"/>
    </source>
</evidence>
<evidence type="ECO:0000256" key="8">
    <source>
        <dbReference type="ARBA" id="ARBA00023128"/>
    </source>
</evidence>
<protein>
    <submittedName>
        <fullName evidence="12">Uncharacterized protein</fullName>
    </submittedName>
</protein>
<evidence type="ECO:0000256" key="11">
    <source>
        <dbReference type="RuleBase" id="RU000488"/>
    </source>
</evidence>
<evidence type="ECO:0000256" key="6">
    <source>
        <dbReference type="ARBA" id="ARBA00022792"/>
    </source>
</evidence>
<gene>
    <name evidence="12" type="ORF">OKA104_LOCUS48542</name>
</gene>
<evidence type="ECO:0000313" key="12">
    <source>
        <dbReference type="EMBL" id="CAF4345972.1"/>
    </source>
</evidence>
<feature type="non-terminal residue" evidence="12">
    <location>
        <position position="75"/>
    </location>
</feature>
<keyword evidence="9 10" id="KW-0472">Membrane</keyword>
<keyword evidence="5" id="KW-0677">Repeat</keyword>